<protein>
    <submittedName>
        <fullName evidence="1">Uncharacterized protein</fullName>
    </submittedName>
</protein>
<keyword evidence="2" id="KW-1185">Reference proteome</keyword>
<sequence>SCPGIHFANAETFLFVTRVLALFKVMPIVDANGVERVPPLSYKATFTSQPMPFACQFCVRDPRLVELFWVRNGAVYNTFIGAITTARKFILSMGPKCVPEVVQRKDKTLV</sequence>
<accession>A0ACB7ZUY7</accession>
<gene>
    <name evidence="1" type="ORF">BJ138DRAFT_1106729</name>
</gene>
<evidence type="ECO:0000313" key="1">
    <source>
        <dbReference type="EMBL" id="KAH7904548.1"/>
    </source>
</evidence>
<proteinExistence type="predicted"/>
<reference evidence="1" key="1">
    <citation type="journal article" date="2021" name="New Phytol.">
        <title>Evolutionary innovations through gain and loss of genes in the ectomycorrhizal Boletales.</title>
        <authorList>
            <person name="Wu G."/>
            <person name="Miyauchi S."/>
            <person name="Morin E."/>
            <person name="Kuo A."/>
            <person name="Drula E."/>
            <person name="Varga T."/>
            <person name="Kohler A."/>
            <person name="Feng B."/>
            <person name="Cao Y."/>
            <person name="Lipzen A."/>
            <person name="Daum C."/>
            <person name="Hundley H."/>
            <person name="Pangilinan J."/>
            <person name="Johnson J."/>
            <person name="Barry K."/>
            <person name="LaButti K."/>
            <person name="Ng V."/>
            <person name="Ahrendt S."/>
            <person name="Min B."/>
            <person name="Choi I.G."/>
            <person name="Park H."/>
            <person name="Plett J.M."/>
            <person name="Magnuson J."/>
            <person name="Spatafora J.W."/>
            <person name="Nagy L.G."/>
            <person name="Henrissat B."/>
            <person name="Grigoriev I.V."/>
            <person name="Yang Z.L."/>
            <person name="Xu J."/>
            <person name="Martin F.M."/>
        </authorList>
    </citation>
    <scope>NUCLEOTIDE SEQUENCE</scope>
    <source>
        <strain evidence="1">ATCC 28755</strain>
    </source>
</reference>
<dbReference type="Proteomes" id="UP000790377">
    <property type="component" value="Unassembled WGS sequence"/>
</dbReference>
<feature type="non-terminal residue" evidence="1">
    <location>
        <position position="1"/>
    </location>
</feature>
<evidence type="ECO:0000313" key="2">
    <source>
        <dbReference type="Proteomes" id="UP000790377"/>
    </source>
</evidence>
<organism evidence="1 2">
    <name type="scientific">Hygrophoropsis aurantiaca</name>
    <dbReference type="NCBI Taxonomy" id="72124"/>
    <lineage>
        <taxon>Eukaryota</taxon>
        <taxon>Fungi</taxon>
        <taxon>Dikarya</taxon>
        <taxon>Basidiomycota</taxon>
        <taxon>Agaricomycotina</taxon>
        <taxon>Agaricomycetes</taxon>
        <taxon>Agaricomycetidae</taxon>
        <taxon>Boletales</taxon>
        <taxon>Coniophorineae</taxon>
        <taxon>Hygrophoropsidaceae</taxon>
        <taxon>Hygrophoropsis</taxon>
    </lineage>
</organism>
<comment type="caution">
    <text evidence="1">The sequence shown here is derived from an EMBL/GenBank/DDBJ whole genome shotgun (WGS) entry which is preliminary data.</text>
</comment>
<dbReference type="EMBL" id="MU268436">
    <property type="protein sequence ID" value="KAH7904548.1"/>
    <property type="molecule type" value="Genomic_DNA"/>
</dbReference>
<name>A0ACB7ZUY7_9AGAM</name>